<dbReference type="Gene3D" id="3.40.1080.10">
    <property type="entry name" value="Glutaconate Coenzyme A-transferase"/>
    <property type="match status" value="1"/>
</dbReference>
<organism evidence="3 4">
    <name type="scientific">Vibrio algarum</name>
    <dbReference type="NCBI Taxonomy" id="3020714"/>
    <lineage>
        <taxon>Bacteria</taxon>
        <taxon>Pseudomonadati</taxon>
        <taxon>Pseudomonadota</taxon>
        <taxon>Gammaproteobacteria</taxon>
        <taxon>Vibrionales</taxon>
        <taxon>Vibrionaceae</taxon>
        <taxon>Vibrio</taxon>
    </lineage>
</organism>
<dbReference type="PANTHER" id="PTHR13707">
    <property type="entry name" value="KETOACID-COENZYME A TRANSFERASE"/>
    <property type="match status" value="1"/>
</dbReference>
<protein>
    <submittedName>
        <fullName evidence="3">CoA transferase subunit A</fullName>
    </submittedName>
</protein>
<evidence type="ECO:0000313" key="4">
    <source>
        <dbReference type="Proteomes" id="UP001210678"/>
    </source>
</evidence>
<proteinExistence type="inferred from homology"/>
<dbReference type="InterPro" id="IPR037171">
    <property type="entry name" value="NagB/RpiA_transferase-like"/>
</dbReference>
<name>A0ABT4YUS4_9VIBR</name>
<evidence type="ECO:0000313" key="3">
    <source>
        <dbReference type="EMBL" id="MDB1125296.1"/>
    </source>
</evidence>
<dbReference type="GO" id="GO:0016740">
    <property type="term" value="F:transferase activity"/>
    <property type="evidence" value="ECO:0007669"/>
    <property type="project" value="UniProtKB-KW"/>
</dbReference>
<dbReference type="SMART" id="SM00882">
    <property type="entry name" value="CoA_trans"/>
    <property type="match status" value="1"/>
</dbReference>
<keyword evidence="2 3" id="KW-0808">Transferase</keyword>
<keyword evidence="4" id="KW-1185">Reference proteome</keyword>
<dbReference type="PANTHER" id="PTHR13707:SF60">
    <property type="entry name" value="ACETATE COA-TRANSFERASE SUBUNIT ALPHA"/>
    <property type="match status" value="1"/>
</dbReference>
<dbReference type="Pfam" id="PF01144">
    <property type="entry name" value="CoA_trans"/>
    <property type="match status" value="1"/>
</dbReference>
<comment type="caution">
    <text evidence="3">The sequence shown here is derived from an EMBL/GenBank/DDBJ whole genome shotgun (WGS) entry which is preliminary data.</text>
</comment>
<dbReference type="EMBL" id="JAQLOI010000003">
    <property type="protein sequence ID" value="MDB1125296.1"/>
    <property type="molecule type" value="Genomic_DNA"/>
</dbReference>
<dbReference type="Proteomes" id="UP001210678">
    <property type="component" value="Unassembled WGS sequence"/>
</dbReference>
<sequence length="216" mass="22875">MLKKEIISPKQAASKLKDGMTIMVGGFMTIGTPEALVNAIAESGVKNLTIICNDAGLPNKGVGKLIENGQVSKLIASHIGLNRIAGEKMNSGEMEVDLIPQGTLAEQIRAAGAGLGGVLTKTGLNTLVEEGKQKVTVAGEEFLLEEPIKADVALLKSSITDVYGNTSFNKTTANFNPVMATAAEMVFVEPDVISEPNEVDEKFFTLPSVLIDFIVR</sequence>
<accession>A0ABT4YUS4</accession>
<dbReference type="InterPro" id="IPR004163">
    <property type="entry name" value="CoA_transf_BS"/>
</dbReference>
<gene>
    <name evidence="3" type="ORF">PGX00_17235</name>
</gene>
<dbReference type="SUPFAM" id="SSF100950">
    <property type="entry name" value="NagB/RpiA/CoA transferase-like"/>
    <property type="match status" value="1"/>
</dbReference>
<reference evidence="3 4" key="1">
    <citation type="submission" date="2023-01" db="EMBL/GenBank/DDBJ databases">
        <title>Vibrio sp. KJ40-1 sp.nov, isolated from marine algae.</title>
        <authorList>
            <person name="Butt M."/>
            <person name="Kim J.M.J."/>
            <person name="Jeon C.O.C."/>
        </authorList>
    </citation>
    <scope>NUCLEOTIDE SEQUENCE [LARGE SCALE GENOMIC DNA]</scope>
    <source>
        <strain evidence="3 4">KJ40-1</strain>
    </source>
</reference>
<evidence type="ECO:0000256" key="2">
    <source>
        <dbReference type="ARBA" id="ARBA00022679"/>
    </source>
</evidence>
<dbReference type="InterPro" id="IPR012792">
    <property type="entry name" value="3-oxoacid_CoA-transf_A"/>
</dbReference>
<dbReference type="InterPro" id="IPR004165">
    <property type="entry name" value="CoA_trans_fam_I"/>
</dbReference>
<comment type="similarity">
    <text evidence="1">Belongs to the 3-oxoacid CoA-transferase subunit A family.</text>
</comment>
<dbReference type="PROSITE" id="PS01273">
    <property type="entry name" value="COA_TRANSF_1"/>
    <property type="match status" value="1"/>
</dbReference>
<evidence type="ECO:0000256" key="1">
    <source>
        <dbReference type="ARBA" id="ARBA00005612"/>
    </source>
</evidence>
<dbReference type="NCBIfam" id="TIGR02429">
    <property type="entry name" value="pcaI_scoA_fam"/>
    <property type="match status" value="1"/>
</dbReference>